<dbReference type="InterPro" id="IPR008984">
    <property type="entry name" value="SMAD_FHA_dom_sf"/>
</dbReference>
<sequence>MGYSSRRPHRVPLLSAKNRKLRLQFSQAHRNWTVEDWKNVAWSDESRFLLRHSDGEVPVETQETVQQNLLNQFFPNNTFATQFDVKIYYRGTLVKNTIVKNPNGFHITSTNQLIAETNLENVILPLPSMIHDHKVVAEINKILENLQLGTVVEVRDGSICAKRLGKCRSFWSMTEMPTTSEPNVIDKSDYCVLYNFQQFVKELIEFIEQKRKESPQYSIWICLGELWPDDRLWKKKLIMVQITPISMQILHELSYNTGASSLRSSEINLQISDSLSLHSTSDLLNFLKEFEERMECA</sequence>
<accession>A0AAV7B1G6</accession>
<dbReference type="GO" id="GO:0002376">
    <property type="term" value="P:immune system process"/>
    <property type="evidence" value="ECO:0007669"/>
    <property type="project" value="TreeGrafter"/>
</dbReference>
<dbReference type="AlphaFoldDB" id="A0AAV7B1G6"/>
<dbReference type="EMBL" id="WNYA01000006">
    <property type="protein sequence ID" value="KAG8566174.1"/>
    <property type="molecule type" value="Genomic_DNA"/>
</dbReference>
<proteinExistence type="predicted"/>
<dbReference type="InterPro" id="IPR019471">
    <property type="entry name" value="Interferon_reg_factor-3"/>
</dbReference>
<dbReference type="SMART" id="SM01243">
    <property type="entry name" value="IRF-3"/>
    <property type="match status" value="1"/>
</dbReference>
<evidence type="ECO:0000313" key="2">
    <source>
        <dbReference type="EMBL" id="KAG8566174.1"/>
    </source>
</evidence>
<keyword evidence="3" id="KW-1185">Reference proteome</keyword>
<feature type="domain" description="Interferon regulatory factor-3" evidence="1">
    <location>
        <begin position="80"/>
        <end position="255"/>
    </location>
</feature>
<dbReference type="Proteomes" id="UP000824782">
    <property type="component" value="Unassembled WGS sequence"/>
</dbReference>
<dbReference type="Gene3D" id="2.60.200.10">
    <property type="match status" value="1"/>
</dbReference>
<dbReference type="GO" id="GO:0005634">
    <property type="term" value="C:nucleus"/>
    <property type="evidence" value="ECO:0007669"/>
    <property type="project" value="TreeGrafter"/>
</dbReference>
<dbReference type="GO" id="GO:0000978">
    <property type="term" value="F:RNA polymerase II cis-regulatory region sequence-specific DNA binding"/>
    <property type="evidence" value="ECO:0007669"/>
    <property type="project" value="TreeGrafter"/>
</dbReference>
<dbReference type="GO" id="GO:0000981">
    <property type="term" value="F:DNA-binding transcription factor activity, RNA polymerase II-specific"/>
    <property type="evidence" value="ECO:0007669"/>
    <property type="project" value="TreeGrafter"/>
</dbReference>
<name>A0AAV7B1G6_ENGPU</name>
<gene>
    <name evidence="2" type="ORF">GDO81_013129</name>
</gene>
<evidence type="ECO:0000313" key="3">
    <source>
        <dbReference type="Proteomes" id="UP000824782"/>
    </source>
</evidence>
<evidence type="ECO:0000259" key="1">
    <source>
        <dbReference type="SMART" id="SM01243"/>
    </source>
</evidence>
<comment type="caution">
    <text evidence="2">The sequence shown here is derived from an EMBL/GenBank/DDBJ whole genome shotgun (WGS) entry which is preliminary data.</text>
</comment>
<protein>
    <recommendedName>
        <fullName evidence="1">Interferon regulatory factor-3 domain-containing protein</fullName>
    </recommendedName>
</protein>
<organism evidence="2 3">
    <name type="scientific">Engystomops pustulosus</name>
    <name type="common">Tungara frog</name>
    <name type="synonym">Physalaemus pustulosus</name>
    <dbReference type="NCBI Taxonomy" id="76066"/>
    <lineage>
        <taxon>Eukaryota</taxon>
        <taxon>Metazoa</taxon>
        <taxon>Chordata</taxon>
        <taxon>Craniata</taxon>
        <taxon>Vertebrata</taxon>
        <taxon>Euteleostomi</taxon>
        <taxon>Amphibia</taxon>
        <taxon>Batrachia</taxon>
        <taxon>Anura</taxon>
        <taxon>Neobatrachia</taxon>
        <taxon>Hyloidea</taxon>
        <taxon>Leptodactylidae</taxon>
        <taxon>Leiuperinae</taxon>
        <taxon>Engystomops</taxon>
    </lineage>
</organism>
<dbReference type="PANTHER" id="PTHR11949">
    <property type="entry name" value="INTERFERON REGULATORY FACTOR"/>
    <property type="match status" value="1"/>
</dbReference>
<reference evidence="2" key="1">
    <citation type="thesis" date="2020" institute="ProQuest LLC" country="789 East Eisenhower Parkway, Ann Arbor, MI, USA">
        <title>Comparative Genomics and Chromosome Evolution.</title>
        <authorList>
            <person name="Mudd A.B."/>
        </authorList>
    </citation>
    <scope>NUCLEOTIDE SEQUENCE</scope>
    <source>
        <strain evidence="2">237g6f4</strain>
        <tissue evidence="2">Blood</tissue>
    </source>
</reference>
<dbReference type="PANTHER" id="PTHR11949:SF1">
    <property type="entry name" value="INTERFERON REGULATORY FACTOR 3"/>
    <property type="match status" value="1"/>
</dbReference>
<dbReference type="Pfam" id="PF10401">
    <property type="entry name" value="IRF-3"/>
    <property type="match status" value="1"/>
</dbReference>
<dbReference type="SUPFAM" id="SSF49879">
    <property type="entry name" value="SMAD/FHA domain"/>
    <property type="match status" value="1"/>
</dbReference>
<dbReference type="InterPro" id="IPR017855">
    <property type="entry name" value="SMAD-like_dom_sf"/>
</dbReference>